<proteinExistence type="predicted"/>
<dbReference type="EMBL" id="JAOQIO010000105">
    <property type="protein sequence ID" value="MCU6796515.1"/>
    <property type="molecule type" value="Genomic_DNA"/>
</dbReference>
<accession>A0ABT2UPD9</accession>
<sequence>MRIIKTNQVIDVLRRAEALPAVLLDLVEDYFLLLNLFPLINMKLR</sequence>
<comment type="caution">
    <text evidence="1">The sequence shown here is derived from an EMBL/GenBank/DDBJ whole genome shotgun (WGS) entry which is preliminary data.</text>
</comment>
<reference evidence="1 2" key="1">
    <citation type="submission" date="2022-09" db="EMBL/GenBank/DDBJ databases">
        <authorList>
            <person name="Han X.L."/>
            <person name="Wang Q."/>
            <person name="Lu T."/>
        </authorList>
    </citation>
    <scope>NUCLEOTIDE SEQUENCE [LARGE SCALE GENOMIC DNA]</scope>
    <source>
        <strain evidence="1 2">WQ 127069</strain>
    </source>
</reference>
<protein>
    <submittedName>
        <fullName evidence="1">Uncharacterized protein</fullName>
    </submittedName>
</protein>
<name>A0ABT2UPD9_9BACL</name>
<gene>
    <name evidence="1" type="ORF">OB236_30760</name>
</gene>
<evidence type="ECO:0000313" key="1">
    <source>
        <dbReference type="EMBL" id="MCU6796515.1"/>
    </source>
</evidence>
<evidence type="ECO:0000313" key="2">
    <source>
        <dbReference type="Proteomes" id="UP001652445"/>
    </source>
</evidence>
<dbReference type="RefSeq" id="WP_262687346.1">
    <property type="nucleotide sequence ID" value="NZ_JAOQIO010000105.1"/>
</dbReference>
<keyword evidence="2" id="KW-1185">Reference proteome</keyword>
<dbReference type="Proteomes" id="UP001652445">
    <property type="component" value="Unassembled WGS sequence"/>
</dbReference>
<organism evidence="1 2">
    <name type="scientific">Paenibacillus baimaensis</name>
    <dbReference type="NCBI Taxonomy" id="2982185"/>
    <lineage>
        <taxon>Bacteria</taxon>
        <taxon>Bacillati</taxon>
        <taxon>Bacillota</taxon>
        <taxon>Bacilli</taxon>
        <taxon>Bacillales</taxon>
        <taxon>Paenibacillaceae</taxon>
        <taxon>Paenibacillus</taxon>
    </lineage>
</organism>